<evidence type="ECO:0000256" key="5">
    <source>
        <dbReference type="ARBA" id="ARBA00023136"/>
    </source>
</evidence>
<dbReference type="InterPro" id="IPR036259">
    <property type="entry name" value="MFS_trans_sf"/>
</dbReference>
<feature type="transmembrane region" description="Helical" evidence="6">
    <location>
        <begin position="200"/>
        <end position="218"/>
    </location>
</feature>
<name>A0AAD5S898_9FUNG</name>
<feature type="transmembrane region" description="Helical" evidence="6">
    <location>
        <begin position="134"/>
        <end position="152"/>
    </location>
</feature>
<dbReference type="GO" id="GO:0005886">
    <property type="term" value="C:plasma membrane"/>
    <property type="evidence" value="ECO:0007669"/>
    <property type="project" value="UniProtKB-SubCell"/>
</dbReference>
<feature type="transmembrane region" description="Helical" evidence="6">
    <location>
        <begin position="308"/>
        <end position="331"/>
    </location>
</feature>
<evidence type="ECO:0000256" key="3">
    <source>
        <dbReference type="ARBA" id="ARBA00022692"/>
    </source>
</evidence>
<keyword evidence="4 6" id="KW-1133">Transmembrane helix</keyword>
<feature type="transmembrane region" description="Helical" evidence="6">
    <location>
        <begin position="367"/>
        <end position="392"/>
    </location>
</feature>
<dbReference type="EMBL" id="JADGJD010000697">
    <property type="protein sequence ID" value="KAJ3049072.1"/>
    <property type="molecule type" value="Genomic_DNA"/>
</dbReference>
<reference evidence="7" key="1">
    <citation type="submission" date="2020-05" db="EMBL/GenBank/DDBJ databases">
        <title>Phylogenomic resolution of chytrid fungi.</title>
        <authorList>
            <person name="Stajich J.E."/>
            <person name="Amses K."/>
            <person name="Simmons R."/>
            <person name="Seto K."/>
            <person name="Myers J."/>
            <person name="Bonds A."/>
            <person name="Quandt C.A."/>
            <person name="Barry K."/>
            <person name="Liu P."/>
            <person name="Grigoriev I."/>
            <person name="Longcore J.E."/>
            <person name="James T.Y."/>
        </authorList>
    </citation>
    <scope>NUCLEOTIDE SEQUENCE</scope>
    <source>
        <strain evidence="7">JEL0318</strain>
    </source>
</reference>
<feature type="transmembrane region" description="Helical" evidence="6">
    <location>
        <begin position="173"/>
        <end position="194"/>
    </location>
</feature>
<evidence type="ECO:0000313" key="7">
    <source>
        <dbReference type="EMBL" id="KAJ3049072.1"/>
    </source>
</evidence>
<dbReference type="PANTHER" id="PTHR23513:SF6">
    <property type="entry name" value="MAJOR FACILITATOR SUPERFAMILY ASSOCIATED DOMAIN-CONTAINING PROTEIN"/>
    <property type="match status" value="1"/>
</dbReference>
<evidence type="ECO:0000256" key="2">
    <source>
        <dbReference type="ARBA" id="ARBA00022475"/>
    </source>
</evidence>
<gene>
    <name evidence="7" type="ORF">HK097_009892</name>
</gene>
<feature type="transmembrane region" description="Helical" evidence="6">
    <location>
        <begin position="447"/>
        <end position="468"/>
    </location>
</feature>
<proteinExistence type="predicted"/>
<keyword evidence="3 6" id="KW-0812">Transmembrane</keyword>
<dbReference type="PANTHER" id="PTHR23513">
    <property type="entry name" value="INTEGRAL MEMBRANE EFFLUX PROTEIN-RELATED"/>
    <property type="match status" value="1"/>
</dbReference>
<dbReference type="AlphaFoldDB" id="A0AAD5S898"/>
<organism evidence="7 8">
    <name type="scientific">Rhizophlyctis rosea</name>
    <dbReference type="NCBI Taxonomy" id="64517"/>
    <lineage>
        <taxon>Eukaryota</taxon>
        <taxon>Fungi</taxon>
        <taxon>Fungi incertae sedis</taxon>
        <taxon>Chytridiomycota</taxon>
        <taxon>Chytridiomycota incertae sedis</taxon>
        <taxon>Chytridiomycetes</taxon>
        <taxon>Rhizophlyctidales</taxon>
        <taxon>Rhizophlyctidaceae</taxon>
        <taxon>Rhizophlyctis</taxon>
    </lineage>
</organism>
<evidence type="ECO:0000256" key="4">
    <source>
        <dbReference type="ARBA" id="ARBA00022989"/>
    </source>
</evidence>
<accession>A0AAD5S898</accession>
<feature type="transmembrane region" description="Helical" evidence="6">
    <location>
        <begin position="412"/>
        <end position="435"/>
    </location>
</feature>
<feature type="transmembrane region" description="Helical" evidence="6">
    <location>
        <begin position="337"/>
        <end position="355"/>
    </location>
</feature>
<keyword evidence="8" id="KW-1185">Reference proteome</keyword>
<evidence type="ECO:0000256" key="1">
    <source>
        <dbReference type="ARBA" id="ARBA00004651"/>
    </source>
</evidence>
<feature type="transmembrane region" description="Helical" evidence="6">
    <location>
        <begin position="90"/>
        <end position="114"/>
    </location>
</feature>
<protein>
    <submittedName>
        <fullName evidence="7">Uncharacterized protein</fullName>
    </submittedName>
</protein>
<dbReference type="Gene3D" id="1.20.1250.20">
    <property type="entry name" value="MFS general substrate transporter like domains"/>
    <property type="match status" value="1"/>
</dbReference>
<sequence>MSNTQARDLTVPLFTSVEKRNIVFYIAGIMCYKFALESYNGTIKAFALDRFPESQRYTYNGYLDGFNQAAQCIGSILVAPLVRKFHTRTVLASAIFFFALISSLGMIIEAATGGKTPGNSPTGKAIAGSWDPRGVIPIFVIAGVAHGMIELIRRIIPRDIVGGNVIKLKKMDSLVHIFYEVAGTSGAFFATFIALQLGKAFAPVVTPFLYIVAAFLWSRIQVASADDEAPRPIDSVEEGPGIVAQIGGAFAAFGVAIYEGARIIFTERRFTWLIFGYSIPLVLHRYLENGLGANYAKLVLNESAYSSLLVGGSNFGELCGAFFVFVFTHAVKTPLPWLRLDAITLSITWVLYKITPAALGLNSLQTAWVIAAIFVPVSMGWAAGDVSLAAFIQSHVSRLNNTNPRVSPLGAVMAFLYVTYIVVYAVINPVIGQWLDRLPKADKTPYFFYIGGVMFTCTGVLIFISTFWPKGSWKFNPTLEEDYPEEEDIEEVGGFEKRHDDMVEQIVG</sequence>
<comment type="subcellular location">
    <subcellularLocation>
        <location evidence="1">Cell membrane</location>
        <topology evidence="1">Multi-pass membrane protein</topology>
    </subcellularLocation>
</comment>
<comment type="caution">
    <text evidence="7">The sequence shown here is derived from an EMBL/GenBank/DDBJ whole genome shotgun (WGS) entry which is preliminary data.</text>
</comment>
<keyword evidence="2" id="KW-1003">Cell membrane</keyword>
<dbReference type="SUPFAM" id="SSF103473">
    <property type="entry name" value="MFS general substrate transporter"/>
    <property type="match status" value="2"/>
</dbReference>
<evidence type="ECO:0000256" key="6">
    <source>
        <dbReference type="SAM" id="Phobius"/>
    </source>
</evidence>
<dbReference type="Proteomes" id="UP001212841">
    <property type="component" value="Unassembled WGS sequence"/>
</dbReference>
<evidence type="ECO:0000313" key="8">
    <source>
        <dbReference type="Proteomes" id="UP001212841"/>
    </source>
</evidence>
<keyword evidence="5 6" id="KW-0472">Membrane</keyword>